<protein>
    <submittedName>
        <fullName evidence="1">Uncharacterized protein</fullName>
    </submittedName>
</protein>
<evidence type="ECO:0000313" key="2">
    <source>
        <dbReference type="Proteomes" id="UP000010846"/>
    </source>
</evidence>
<dbReference type="Proteomes" id="UP000010846">
    <property type="component" value="Chromosome"/>
</dbReference>
<dbReference type="AlphaFoldDB" id="L0IFJ8"/>
<proteinExistence type="predicted"/>
<accession>L0IFJ8</accession>
<evidence type="ECO:0000313" key="1">
    <source>
        <dbReference type="EMBL" id="AGB16996.1"/>
    </source>
</evidence>
<dbReference type="eggNOG" id="arCOG02132">
    <property type="taxonomic scope" value="Archaea"/>
</dbReference>
<name>L0IFJ8_HALRX</name>
<dbReference type="STRING" id="797302.Halru_2413"/>
<organism evidence="1 2">
    <name type="scientific">Halovivax ruber (strain DSM 18193 / JCM 13892 / XH-70)</name>
    <dbReference type="NCBI Taxonomy" id="797302"/>
    <lineage>
        <taxon>Archaea</taxon>
        <taxon>Methanobacteriati</taxon>
        <taxon>Methanobacteriota</taxon>
        <taxon>Stenosarchaea group</taxon>
        <taxon>Halobacteria</taxon>
        <taxon>Halobacteriales</taxon>
        <taxon>Natrialbaceae</taxon>
        <taxon>Halovivax</taxon>
    </lineage>
</organism>
<dbReference type="EMBL" id="CP003050">
    <property type="protein sequence ID" value="AGB16996.1"/>
    <property type="molecule type" value="Genomic_DNA"/>
</dbReference>
<sequence length="64" mass="7658">MRRELKTKIFLRVWLAKLSGASKHHLQRHLNFLGLKLNSLEDWFEKPLCYNVSVWAKGLYMLTK</sequence>
<gene>
    <name evidence="1" type="ordered locus">Halru_2413</name>
</gene>
<dbReference type="KEGG" id="hru:Halru_2413"/>
<dbReference type="HOGENOM" id="CLU_2857027_0_0_2"/>
<keyword evidence="2" id="KW-1185">Reference proteome</keyword>
<reference evidence="1" key="1">
    <citation type="submission" date="2011-09" db="EMBL/GenBank/DDBJ databases">
        <title>Complete sequence of Halovivax ruber XH-70.</title>
        <authorList>
            <consortium name="US DOE Joint Genome Institute"/>
            <person name="Lucas S."/>
            <person name="Han J."/>
            <person name="Lapidus A."/>
            <person name="Cheng J.-F."/>
            <person name="Goodwin L."/>
            <person name="Pitluck S."/>
            <person name="Peters L."/>
            <person name="Mikhailova N."/>
            <person name="Davenport K."/>
            <person name="Detter J.C."/>
            <person name="Han C."/>
            <person name="Tapia R."/>
            <person name="Land M."/>
            <person name="Hauser L."/>
            <person name="Kyrpides N."/>
            <person name="Ivanova N."/>
            <person name="Pagani I."/>
            <person name="Sproer C."/>
            <person name="Anderson I."/>
            <person name="Woyke T."/>
        </authorList>
    </citation>
    <scope>NUCLEOTIDE SEQUENCE</scope>
    <source>
        <strain evidence="1">XH-70</strain>
    </source>
</reference>